<evidence type="ECO:0000256" key="4">
    <source>
        <dbReference type="ARBA" id="ARBA00023004"/>
    </source>
</evidence>
<dbReference type="Proteomes" id="UP001597112">
    <property type="component" value="Unassembled WGS sequence"/>
</dbReference>
<keyword evidence="6" id="KW-1185">Reference proteome</keyword>
<dbReference type="InterPro" id="IPR009050">
    <property type="entry name" value="Globin-like_sf"/>
</dbReference>
<name>A0ABW3K977_9BACT</name>
<keyword evidence="1" id="KW-0813">Transport</keyword>
<organism evidence="5 6">
    <name type="scientific">Ohtaekwangia kribbensis</name>
    <dbReference type="NCBI Taxonomy" id="688913"/>
    <lineage>
        <taxon>Bacteria</taxon>
        <taxon>Pseudomonadati</taxon>
        <taxon>Bacteroidota</taxon>
        <taxon>Cytophagia</taxon>
        <taxon>Cytophagales</taxon>
        <taxon>Fulvivirgaceae</taxon>
        <taxon>Ohtaekwangia</taxon>
    </lineage>
</organism>
<gene>
    <name evidence="5" type="ORF">ACFQ21_25385</name>
</gene>
<accession>A0ABW3K977</accession>
<dbReference type="SUPFAM" id="SSF46458">
    <property type="entry name" value="Globin-like"/>
    <property type="match status" value="1"/>
</dbReference>
<reference evidence="6" key="1">
    <citation type="journal article" date="2019" name="Int. J. Syst. Evol. Microbiol.">
        <title>The Global Catalogue of Microorganisms (GCM) 10K type strain sequencing project: providing services to taxonomists for standard genome sequencing and annotation.</title>
        <authorList>
            <consortium name="The Broad Institute Genomics Platform"/>
            <consortium name="The Broad Institute Genome Sequencing Center for Infectious Disease"/>
            <person name="Wu L."/>
            <person name="Ma J."/>
        </authorList>
    </citation>
    <scope>NUCLEOTIDE SEQUENCE [LARGE SCALE GENOMIC DNA]</scope>
    <source>
        <strain evidence="6">CCUG 58938</strain>
    </source>
</reference>
<dbReference type="CDD" id="cd08916">
    <property type="entry name" value="TrHb3_P"/>
    <property type="match status" value="1"/>
</dbReference>
<dbReference type="EMBL" id="JBHTKA010000013">
    <property type="protein sequence ID" value="MFD1002683.1"/>
    <property type="molecule type" value="Genomic_DNA"/>
</dbReference>
<evidence type="ECO:0000256" key="3">
    <source>
        <dbReference type="ARBA" id="ARBA00022723"/>
    </source>
</evidence>
<evidence type="ECO:0000313" key="6">
    <source>
        <dbReference type="Proteomes" id="UP001597112"/>
    </source>
</evidence>
<comment type="caution">
    <text evidence="5">The sequence shown here is derived from an EMBL/GenBank/DDBJ whole genome shotgun (WGS) entry which is preliminary data.</text>
</comment>
<sequence>MTELPDIIDRSDVIKFVDRFYDKVKEDALLGPQFAHVNWSSHLPVMYNFWSSMLFGEQSYQGNPLQRHMALPIGVGHFNRWLQLFQETIDENFFGFNAEELKMRAQAIARVFQIKMGLTNRDM</sequence>
<evidence type="ECO:0000313" key="5">
    <source>
        <dbReference type="EMBL" id="MFD1002683.1"/>
    </source>
</evidence>
<evidence type="ECO:0000256" key="1">
    <source>
        <dbReference type="ARBA" id="ARBA00022448"/>
    </source>
</evidence>
<keyword evidence="4" id="KW-0408">Iron</keyword>
<dbReference type="Pfam" id="PF01152">
    <property type="entry name" value="Bac_globin"/>
    <property type="match status" value="1"/>
</dbReference>
<proteinExistence type="predicted"/>
<dbReference type="Gene3D" id="1.10.490.10">
    <property type="entry name" value="Globins"/>
    <property type="match status" value="1"/>
</dbReference>
<dbReference type="RefSeq" id="WP_377584188.1">
    <property type="nucleotide sequence ID" value="NZ_JBHTKA010000013.1"/>
</dbReference>
<evidence type="ECO:0000256" key="2">
    <source>
        <dbReference type="ARBA" id="ARBA00022617"/>
    </source>
</evidence>
<protein>
    <submittedName>
        <fullName evidence="5">Group III truncated hemoglobin</fullName>
    </submittedName>
</protein>
<dbReference type="InterPro" id="IPR012292">
    <property type="entry name" value="Globin/Proto"/>
</dbReference>
<keyword evidence="3" id="KW-0479">Metal-binding</keyword>
<keyword evidence="2" id="KW-0349">Heme</keyword>
<dbReference type="InterPro" id="IPR001486">
    <property type="entry name" value="Hemoglobin_trunc"/>
</dbReference>